<evidence type="ECO:0000256" key="1">
    <source>
        <dbReference type="SAM" id="SignalP"/>
    </source>
</evidence>
<dbReference type="InterPro" id="IPR036761">
    <property type="entry name" value="TTHA0802/YceI-like_sf"/>
</dbReference>
<evidence type="ECO:0000259" key="2">
    <source>
        <dbReference type="SMART" id="SM00867"/>
    </source>
</evidence>
<dbReference type="InterPro" id="IPR015943">
    <property type="entry name" value="WD40/YVTN_repeat-like_dom_sf"/>
</dbReference>
<dbReference type="SMART" id="SM00867">
    <property type="entry name" value="YceI"/>
    <property type="match status" value="1"/>
</dbReference>
<dbReference type="Gene3D" id="2.40.128.110">
    <property type="entry name" value="Lipid/polyisoprenoid-binding, YceI-like"/>
    <property type="match status" value="1"/>
</dbReference>
<evidence type="ECO:0000313" key="4">
    <source>
        <dbReference type="Proteomes" id="UP000232883"/>
    </source>
</evidence>
<dbReference type="OrthoDB" id="799853at2"/>
<evidence type="ECO:0000313" key="3">
    <source>
        <dbReference type="EMBL" id="AUD01372.1"/>
    </source>
</evidence>
<name>A0A2K8YUR4_9BACT</name>
<keyword evidence="4" id="KW-1185">Reference proteome</keyword>
<dbReference type="PANTHER" id="PTHR34406">
    <property type="entry name" value="PROTEIN YCEI"/>
    <property type="match status" value="1"/>
</dbReference>
<sequence>MSKLIHIYALFLMVVFCTSCGQNQTNGPKDTIRSEIKDIGPNVMVRNIKRGSNGTILIAGPNNASFGDVFRYDARLPEGQGKSFTNLTSKLGQHKFQDVLEDRSGNIWFATTDSGVYYYNGKSLPTGQVGIQHFTTTEGLANNRVTSIYEDKAGIIWFGTGGGVSRYDGKSFRNFTSPNAPLFYKEGDWNNDIHTIIEDKTGKLWVGTRGDAFVYDGKKFTTLTHKGEPFLDVWAIMEDRKGTIWLSGYNGFKVSQTGGLYRYDGSTFTKVSERGAYAIIEDKKGNIWTTGPVNPANWTVQALSRYEAKSLSSNEPTVTEIRSGKAFLGLSEANDGSIWFGDATGVYRYDGKTITDFYNKEGQKKYSLDTKQSVVIWKGSWLLGAWEGSTFLGDGAGTGGVDLLKGELLIESDRRSDRHLVGGAVDVDMTTIEQKFDDPGPHNKLPPFFDVKKFPVSRFIITKVETGNDGNTKVPTDGSIRVTSEGNIKVTGNLTIEGITKAVTFPAQLYFKDGMDGTVEINGTLTLDRTEWGIDSGSEKHFFKSGNAISDDVKLFMKIVAKK</sequence>
<dbReference type="Pfam" id="PF04264">
    <property type="entry name" value="YceI"/>
    <property type="match status" value="1"/>
</dbReference>
<dbReference type="KEGG" id="spir:CWM47_05835"/>
<proteinExistence type="predicted"/>
<gene>
    <name evidence="3" type="ORF">CWM47_05835</name>
</gene>
<reference evidence="3 4" key="1">
    <citation type="submission" date="2017-11" db="EMBL/GenBank/DDBJ databases">
        <title>Taxonomic description and genome sequences of Spirosoma HA7 sp. nov., isolated from pollen microhabitat of Corylus avellana.</title>
        <authorList>
            <person name="Ambika Manirajan B."/>
            <person name="Suarez C."/>
            <person name="Ratering S."/>
            <person name="Geissler-Plaum R."/>
            <person name="Cardinale M."/>
            <person name="Sylvia S."/>
        </authorList>
    </citation>
    <scope>NUCLEOTIDE SEQUENCE [LARGE SCALE GENOMIC DNA]</scope>
    <source>
        <strain evidence="3 4">HA7</strain>
    </source>
</reference>
<feature type="signal peptide" evidence="1">
    <location>
        <begin position="1"/>
        <end position="21"/>
    </location>
</feature>
<dbReference type="InterPro" id="IPR011110">
    <property type="entry name" value="Reg_prop"/>
</dbReference>
<dbReference type="PANTHER" id="PTHR34406:SF1">
    <property type="entry name" value="PROTEIN YCEI"/>
    <property type="match status" value="1"/>
</dbReference>
<dbReference type="RefSeq" id="WP_100987075.1">
    <property type="nucleotide sequence ID" value="NZ_CP025096.1"/>
</dbReference>
<accession>A0A2K8YUR4</accession>
<feature type="chain" id="PRO_5014933922" evidence="1">
    <location>
        <begin position="22"/>
        <end position="563"/>
    </location>
</feature>
<dbReference type="SUPFAM" id="SSF63829">
    <property type="entry name" value="Calcium-dependent phosphotriesterase"/>
    <property type="match status" value="2"/>
</dbReference>
<keyword evidence="1" id="KW-0732">Signal</keyword>
<protein>
    <submittedName>
        <fullName evidence="3">Transcriptional regulator</fullName>
    </submittedName>
</protein>
<dbReference type="Pfam" id="PF07494">
    <property type="entry name" value="Reg_prop"/>
    <property type="match status" value="3"/>
</dbReference>
<dbReference type="AlphaFoldDB" id="A0A2K8YUR4"/>
<organism evidence="3 4">
    <name type="scientific">Spirosoma pollinicola</name>
    <dbReference type="NCBI Taxonomy" id="2057025"/>
    <lineage>
        <taxon>Bacteria</taxon>
        <taxon>Pseudomonadati</taxon>
        <taxon>Bacteroidota</taxon>
        <taxon>Cytophagia</taxon>
        <taxon>Cytophagales</taxon>
        <taxon>Cytophagaceae</taxon>
        <taxon>Spirosoma</taxon>
    </lineage>
</organism>
<dbReference type="Proteomes" id="UP000232883">
    <property type="component" value="Chromosome"/>
</dbReference>
<dbReference type="SUPFAM" id="SSF101874">
    <property type="entry name" value="YceI-like"/>
    <property type="match status" value="1"/>
</dbReference>
<dbReference type="InterPro" id="IPR007372">
    <property type="entry name" value="Lipid/polyisoprenoid-bd_YceI"/>
</dbReference>
<dbReference type="EMBL" id="CP025096">
    <property type="protein sequence ID" value="AUD01372.1"/>
    <property type="molecule type" value="Genomic_DNA"/>
</dbReference>
<dbReference type="Gene3D" id="2.130.10.10">
    <property type="entry name" value="YVTN repeat-like/Quinoprotein amine dehydrogenase"/>
    <property type="match status" value="2"/>
</dbReference>
<feature type="domain" description="Lipid/polyisoprenoid-binding YceI-like" evidence="2">
    <location>
        <begin position="365"/>
        <end position="562"/>
    </location>
</feature>